<feature type="compositionally biased region" description="Basic and acidic residues" evidence="1">
    <location>
        <begin position="214"/>
        <end position="227"/>
    </location>
</feature>
<dbReference type="KEGG" id="mpaf:R5R33_10690"/>
<gene>
    <name evidence="3" type="ORF">R5R33_10690</name>
</gene>
<sequence>MKIKSPPARLLLAAITSIGASLAQPALAGPEEQAAQIHSRITGVKPSVATLTQMAELIAADKAGDAAYLAMQSDAFYNVTLKNLVTPWTSRDGDNFAPLNDYTATVIGMVRDDEDFREILSGDILYTGASGLGLPAYSNSNNNHYVELENSGYPLQTALERKTQSSVTGLPSEATAGVITTRGGAKAFFYAGTNRAMFRFTLMNHLCRDLEQVHDTSRPPDRIRQDVSRSPGGDSRVFQNSCIGCHSGMDPMAQAFAYYDYVYDVDNDPTGENGHLDYNGAGQTDPATGTRVKAKNHINSATFAYGFVIPDDKWDNYWREGPNMHLGWSSALPGSGNGAKSMGRELANSEAFAQCQVTKVFEQVCLRAPEDQQDRNQIDNITASFTGNGYRLKQVYADAAVYCAGE</sequence>
<dbReference type="Proteomes" id="UP001302477">
    <property type="component" value="Chromosome"/>
</dbReference>
<keyword evidence="2" id="KW-0732">Signal</keyword>
<protein>
    <recommendedName>
        <fullName evidence="5">DUF1585 domain-containing protein</fullName>
    </recommendedName>
</protein>
<reference evidence="3 4" key="1">
    <citation type="submission" date="2023-10" db="EMBL/GenBank/DDBJ databases">
        <title>Description of Microbulbifer bruguierae sp. nov., isolated from the sediments of mangrove plant Bruguiera sexangula and comparative genomic analyses of the genus Microbulbifer.</title>
        <authorList>
            <person name="Long M."/>
        </authorList>
    </citation>
    <scope>NUCLEOTIDE SEQUENCE [LARGE SCALE GENOMIC DNA]</scope>
    <source>
        <strain evidence="3 4">SPO729</strain>
    </source>
</reference>
<evidence type="ECO:0000256" key="1">
    <source>
        <dbReference type="SAM" id="MobiDB-lite"/>
    </source>
</evidence>
<evidence type="ECO:0000256" key="2">
    <source>
        <dbReference type="SAM" id="SignalP"/>
    </source>
</evidence>
<evidence type="ECO:0000313" key="3">
    <source>
        <dbReference type="EMBL" id="WOX04212.1"/>
    </source>
</evidence>
<feature type="signal peptide" evidence="2">
    <location>
        <begin position="1"/>
        <end position="28"/>
    </location>
</feature>
<dbReference type="AlphaFoldDB" id="A0AAU0MW11"/>
<dbReference type="RefSeq" id="WP_318952690.1">
    <property type="nucleotide sequence ID" value="NZ_CP137555.1"/>
</dbReference>
<dbReference type="EMBL" id="CP137555">
    <property type="protein sequence ID" value="WOX04212.1"/>
    <property type="molecule type" value="Genomic_DNA"/>
</dbReference>
<keyword evidence="4" id="KW-1185">Reference proteome</keyword>
<feature type="region of interest" description="Disordered" evidence="1">
    <location>
        <begin position="214"/>
        <end position="234"/>
    </location>
</feature>
<accession>A0AAU0MW11</accession>
<proteinExistence type="predicted"/>
<organism evidence="3 4">
    <name type="scientific">Microbulbifer pacificus</name>
    <dbReference type="NCBI Taxonomy" id="407164"/>
    <lineage>
        <taxon>Bacteria</taxon>
        <taxon>Pseudomonadati</taxon>
        <taxon>Pseudomonadota</taxon>
        <taxon>Gammaproteobacteria</taxon>
        <taxon>Cellvibrionales</taxon>
        <taxon>Microbulbiferaceae</taxon>
        <taxon>Microbulbifer</taxon>
    </lineage>
</organism>
<feature type="chain" id="PRO_5043983924" description="DUF1585 domain-containing protein" evidence="2">
    <location>
        <begin position="29"/>
        <end position="406"/>
    </location>
</feature>
<evidence type="ECO:0000313" key="4">
    <source>
        <dbReference type="Proteomes" id="UP001302477"/>
    </source>
</evidence>
<name>A0AAU0MW11_9GAMM</name>
<evidence type="ECO:0008006" key="5">
    <source>
        <dbReference type="Google" id="ProtNLM"/>
    </source>
</evidence>